<dbReference type="SUPFAM" id="SSF88946">
    <property type="entry name" value="Sigma2 domain of RNA polymerase sigma factors"/>
    <property type="match status" value="1"/>
</dbReference>
<evidence type="ECO:0000256" key="3">
    <source>
        <dbReference type="ARBA" id="ARBA00023082"/>
    </source>
</evidence>
<dbReference type="Gene3D" id="1.10.1740.10">
    <property type="match status" value="1"/>
</dbReference>
<dbReference type="InterPro" id="IPR014284">
    <property type="entry name" value="RNA_pol_sigma-70_dom"/>
</dbReference>
<dbReference type="GO" id="GO:0016987">
    <property type="term" value="F:sigma factor activity"/>
    <property type="evidence" value="ECO:0007669"/>
    <property type="project" value="UniProtKB-KW"/>
</dbReference>
<proteinExistence type="inferred from homology"/>
<name>A0A4V2G7P5_9ACTN</name>
<dbReference type="InterPro" id="IPR039425">
    <property type="entry name" value="RNA_pol_sigma-70-like"/>
</dbReference>
<keyword evidence="3" id="KW-0731">Sigma factor</keyword>
<dbReference type="InterPro" id="IPR007627">
    <property type="entry name" value="RNA_pol_sigma70_r2"/>
</dbReference>
<dbReference type="Proteomes" id="UP000292564">
    <property type="component" value="Unassembled WGS sequence"/>
</dbReference>
<protein>
    <submittedName>
        <fullName evidence="8">RNA polymerase sigma-70 factor (ECF subfamily)</fullName>
    </submittedName>
</protein>
<feature type="domain" description="RNA polymerase sigma factor 70 region 4 type 2" evidence="7">
    <location>
        <begin position="126"/>
        <end position="176"/>
    </location>
</feature>
<dbReference type="RefSeq" id="WP_130511897.1">
    <property type="nucleotide sequence ID" value="NZ_SHKY01000001.1"/>
</dbReference>
<evidence type="ECO:0000313" key="8">
    <source>
        <dbReference type="EMBL" id="RZU53406.1"/>
    </source>
</evidence>
<evidence type="ECO:0000256" key="1">
    <source>
        <dbReference type="ARBA" id="ARBA00010641"/>
    </source>
</evidence>
<evidence type="ECO:0000313" key="9">
    <source>
        <dbReference type="Proteomes" id="UP000292564"/>
    </source>
</evidence>
<keyword evidence="5" id="KW-0804">Transcription</keyword>
<comment type="caution">
    <text evidence="8">The sequence shown here is derived from an EMBL/GenBank/DDBJ whole genome shotgun (WGS) entry which is preliminary data.</text>
</comment>
<dbReference type="InterPro" id="IPR013249">
    <property type="entry name" value="RNA_pol_sigma70_r4_t2"/>
</dbReference>
<sequence length="198" mass="21973">MREVDDEQLLTRLSTDPAAFEEFYRRHVARVQAAAVRRLQVADDVADVVATVFVTVIETAQRFDPSRGKAVPWLYGITANVAAQQRRRRAREAQAVGRLSGRRLLQADDYDTLERQLDAARDAHTLTTVMDQLSDDERQLLELVSLDGLDPSQAAAVVGIRPATARMRLSRARRRLRALLSAATPAPTAVSLARTEVS</sequence>
<dbReference type="AlphaFoldDB" id="A0A4V2G7P5"/>
<dbReference type="PANTHER" id="PTHR43133:SF8">
    <property type="entry name" value="RNA POLYMERASE SIGMA FACTOR HI_1459-RELATED"/>
    <property type="match status" value="1"/>
</dbReference>
<dbReference type="SUPFAM" id="SSF88659">
    <property type="entry name" value="Sigma3 and sigma4 domains of RNA polymerase sigma factors"/>
    <property type="match status" value="1"/>
</dbReference>
<evidence type="ECO:0000256" key="5">
    <source>
        <dbReference type="ARBA" id="ARBA00023163"/>
    </source>
</evidence>
<evidence type="ECO:0000256" key="4">
    <source>
        <dbReference type="ARBA" id="ARBA00023125"/>
    </source>
</evidence>
<dbReference type="InterPro" id="IPR036388">
    <property type="entry name" value="WH-like_DNA-bd_sf"/>
</dbReference>
<dbReference type="Gene3D" id="1.10.10.10">
    <property type="entry name" value="Winged helix-like DNA-binding domain superfamily/Winged helix DNA-binding domain"/>
    <property type="match status" value="1"/>
</dbReference>
<evidence type="ECO:0000259" key="7">
    <source>
        <dbReference type="Pfam" id="PF08281"/>
    </source>
</evidence>
<dbReference type="OrthoDB" id="5518337at2"/>
<reference evidence="8 9" key="1">
    <citation type="submission" date="2019-02" db="EMBL/GenBank/DDBJ databases">
        <title>Sequencing the genomes of 1000 actinobacteria strains.</title>
        <authorList>
            <person name="Klenk H.-P."/>
        </authorList>
    </citation>
    <scope>NUCLEOTIDE SEQUENCE [LARGE SCALE GENOMIC DNA]</scope>
    <source>
        <strain evidence="8 9">DSM 45162</strain>
    </source>
</reference>
<keyword evidence="9" id="KW-1185">Reference proteome</keyword>
<evidence type="ECO:0000259" key="6">
    <source>
        <dbReference type="Pfam" id="PF04542"/>
    </source>
</evidence>
<dbReference type="GO" id="GO:0003677">
    <property type="term" value="F:DNA binding"/>
    <property type="evidence" value="ECO:0007669"/>
    <property type="project" value="UniProtKB-KW"/>
</dbReference>
<evidence type="ECO:0000256" key="2">
    <source>
        <dbReference type="ARBA" id="ARBA00023015"/>
    </source>
</evidence>
<dbReference type="EMBL" id="SHKY01000001">
    <property type="protein sequence ID" value="RZU53406.1"/>
    <property type="molecule type" value="Genomic_DNA"/>
</dbReference>
<dbReference type="NCBIfam" id="TIGR02937">
    <property type="entry name" value="sigma70-ECF"/>
    <property type="match status" value="1"/>
</dbReference>
<feature type="domain" description="RNA polymerase sigma-70 region 2" evidence="6">
    <location>
        <begin position="23"/>
        <end position="91"/>
    </location>
</feature>
<keyword evidence="2" id="KW-0805">Transcription regulation</keyword>
<dbReference type="GO" id="GO:0006352">
    <property type="term" value="P:DNA-templated transcription initiation"/>
    <property type="evidence" value="ECO:0007669"/>
    <property type="project" value="InterPro"/>
</dbReference>
<organism evidence="8 9">
    <name type="scientific">Krasilnikovia cinnamomea</name>
    <dbReference type="NCBI Taxonomy" id="349313"/>
    <lineage>
        <taxon>Bacteria</taxon>
        <taxon>Bacillati</taxon>
        <taxon>Actinomycetota</taxon>
        <taxon>Actinomycetes</taxon>
        <taxon>Micromonosporales</taxon>
        <taxon>Micromonosporaceae</taxon>
        <taxon>Krasilnikovia</taxon>
    </lineage>
</organism>
<dbReference type="Pfam" id="PF08281">
    <property type="entry name" value="Sigma70_r4_2"/>
    <property type="match status" value="1"/>
</dbReference>
<dbReference type="Pfam" id="PF04542">
    <property type="entry name" value="Sigma70_r2"/>
    <property type="match status" value="1"/>
</dbReference>
<dbReference type="InterPro" id="IPR013325">
    <property type="entry name" value="RNA_pol_sigma_r2"/>
</dbReference>
<comment type="similarity">
    <text evidence="1">Belongs to the sigma-70 factor family. ECF subfamily.</text>
</comment>
<dbReference type="PANTHER" id="PTHR43133">
    <property type="entry name" value="RNA POLYMERASE ECF-TYPE SIGMA FACTO"/>
    <property type="match status" value="1"/>
</dbReference>
<keyword evidence="4" id="KW-0238">DNA-binding</keyword>
<accession>A0A4V2G7P5</accession>
<dbReference type="InterPro" id="IPR013324">
    <property type="entry name" value="RNA_pol_sigma_r3/r4-like"/>
</dbReference>
<gene>
    <name evidence="8" type="ORF">EV385_5330</name>
</gene>